<accession>A0ABV9S7Z9</accession>
<protein>
    <recommendedName>
        <fullName evidence="3">SUKH-4 immunity protein of toxin-antitoxin system</fullName>
    </recommendedName>
</protein>
<name>A0ABV9S7Z9_9PSEU</name>
<organism evidence="1 2">
    <name type="scientific">Actinophytocola glycyrrhizae</name>
    <dbReference type="NCBI Taxonomy" id="2044873"/>
    <lineage>
        <taxon>Bacteria</taxon>
        <taxon>Bacillati</taxon>
        <taxon>Actinomycetota</taxon>
        <taxon>Actinomycetes</taxon>
        <taxon>Pseudonocardiales</taxon>
        <taxon>Pseudonocardiaceae</taxon>
    </lineage>
</organism>
<comment type="caution">
    <text evidence="1">The sequence shown here is derived from an EMBL/GenBank/DDBJ whole genome shotgun (WGS) entry which is preliminary data.</text>
</comment>
<proteinExistence type="predicted"/>
<dbReference type="EMBL" id="JBHSIS010000014">
    <property type="protein sequence ID" value="MFC4856924.1"/>
    <property type="molecule type" value="Genomic_DNA"/>
</dbReference>
<evidence type="ECO:0000313" key="1">
    <source>
        <dbReference type="EMBL" id="MFC4856924.1"/>
    </source>
</evidence>
<keyword evidence="2" id="KW-1185">Reference proteome</keyword>
<reference evidence="2" key="1">
    <citation type="journal article" date="2019" name="Int. J. Syst. Evol. Microbiol.">
        <title>The Global Catalogue of Microorganisms (GCM) 10K type strain sequencing project: providing services to taxonomists for standard genome sequencing and annotation.</title>
        <authorList>
            <consortium name="The Broad Institute Genomics Platform"/>
            <consortium name="The Broad Institute Genome Sequencing Center for Infectious Disease"/>
            <person name="Wu L."/>
            <person name="Ma J."/>
        </authorList>
    </citation>
    <scope>NUCLEOTIDE SEQUENCE [LARGE SCALE GENOMIC DNA]</scope>
    <source>
        <strain evidence="2">ZS-22-S1</strain>
    </source>
</reference>
<sequence length="206" mass="22543">MTEQFLARFTEHAATGGWRVDTVDDDDFAGFTREEGLEVEAQFGLDLTPRDYGLSLNPSLGVRHPGVDDLAANLLGFGGGAAQAGATLADLVYEAGRRDLMWVVESEEDVAPVVQRLLVDLETYGEPFFERFTSLPDLIDNLEQTATTTVPFAHLAVAHAISGNTARVPAVLRRMADWAGQQPPLVAQQAKRFLTEFGAYFDIAWN</sequence>
<gene>
    <name evidence="1" type="ORF">ACFPCV_25780</name>
</gene>
<evidence type="ECO:0000313" key="2">
    <source>
        <dbReference type="Proteomes" id="UP001595859"/>
    </source>
</evidence>
<evidence type="ECO:0008006" key="3">
    <source>
        <dbReference type="Google" id="ProtNLM"/>
    </source>
</evidence>
<dbReference type="RefSeq" id="WP_378058914.1">
    <property type="nucleotide sequence ID" value="NZ_JBHSIS010000014.1"/>
</dbReference>
<dbReference type="Proteomes" id="UP001595859">
    <property type="component" value="Unassembled WGS sequence"/>
</dbReference>